<dbReference type="EMBL" id="JPER01000001">
    <property type="protein sequence ID" value="KFZ31812.1"/>
    <property type="molecule type" value="Genomic_DNA"/>
</dbReference>
<dbReference type="PANTHER" id="PTHR38100:SF1">
    <property type="entry name" value="HIGH FREQUENCY LYSOGENIZATION PROTEIN HFLD"/>
    <property type="match status" value="1"/>
</dbReference>
<dbReference type="PANTHER" id="PTHR38100">
    <property type="entry name" value="HIGH FREQUENCY LYSOGENIZATION PROTEIN HFLD"/>
    <property type="match status" value="1"/>
</dbReference>
<dbReference type="eggNOG" id="COG2915">
    <property type="taxonomic scope" value="Bacteria"/>
</dbReference>
<comment type="similarity">
    <text evidence="4">Belongs to the HflD family.</text>
</comment>
<dbReference type="InterPro" id="IPR007451">
    <property type="entry name" value="HflD"/>
</dbReference>
<dbReference type="Proteomes" id="UP000054363">
    <property type="component" value="Unassembled WGS sequence"/>
</dbReference>
<dbReference type="GO" id="GO:0005886">
    <property type="term" value="C:plasma membrane"/>
    <property type="evidence" value="ECO:0007669"/>
    <property type="project" value="UniProtKB-SubCell"/>
</dbReference>
<reference evidence="5 6" key="1">
    <citation type="submission" date="2014-06" db="EMBL/GenBank/DDBJ databases">
        <title>The draft genome sequence of Idiomarina salinarum ISL-52.</title>
        <authorList>
            <person name="Du J."/>
            <person name="Shao Z."/>
        </authorList>
    </citation>
    <scope>NUCLEOTIDE SEQUENCE [LARGE SCALE GENOMIC DNA]</scope>
    <source>
        <strain evidence="5 6">ISL-52</strain>
    </source>
</reference>
<gene>
    <name evidence="4" type="primary">hflD</name>
    <name evidence="5" type="ORF">IDSA_03760</name>
</gene>
<dbReference type="GO" id="GO:0005737">
    <property type="term" value="C:cytoplasm"/>
    <property type="evidence" value="ECO:0007669"/>
    <property type="project" value="UniProtKB-SubCell"/>
</dbReference>
<dbReference type="AlphaFoldDB" id="A0A094IXG2"/>
<dbReference type="STRING" id="435908.IDSA_03760"/>
<evidence type="ECO:0000256" key="1">
    <source>
        <dbReference type="ARBA" id="ARBA00022475"/>
    </source>
</evidence>
<evidence type="ECO:0000256" key="3">
    <source>
        <dbReference type="ARBA" id="ARBA00023136"/>
    </source>
</evidence>
<keyword evidence="3 4" id="KW-0472">Membrane</keyword>
<accession>A0A094IXG2</accession>
<comment type="caution">
    <text evidence="5">The sequence shown here is derived from an EMBL/GenBank/DDBJ whole genome shotgun (WGS) entry which is preliminary data.</text>
</comment>
<keyword evidence="2 4" id="KW-0963">Cytoplasm</keyword>
<dbReference type="Pfam" id="PF04356">
    <property type="entry name" value="DUF489"/>
    <property type="match status" value="1"/>
</dbReference>
<protein>
    <recommendedName>
        <fullName evidence="4">High frequency lysogenization protein HflD homolog</fullName>
    </recommendedName>
</protein>
<keyword evidence="1 4" id="KW-1003">Cell membrane</keyword>
<evidence type="ECO:0000313" key="6">
    <source>
        <dbReference type="Proteomes" id="UP000054363"/>
    </source>
</evidence>
<evidence type="ECO:0000256" key="2">
    <source>
        <dbReference type="ARBA" id="ARBA00022490"/>
    </source>
</evidence>
<dbReference type="OrthoDB" id="9788031at2"/>
<sequence>MNQLQQRILALAAAAQSAAAVKQLAREGSLRNAAHARVLFSSVMNQNPENFAAVYNDLPALRWGLEHLLDQIGASKQKDVEITRYMIGMLALERRLSKRPAALEQLGQRITKLHRQQYDFSFTQETITAGMAGIYSELISPLGQPIKINGKPDYLQQPNIQNQIRALLLAGIRNVVLWRQLGGKRRQFIFSRQRMVSTAQQLLRDLREQSEPES</sequence>
<comment type="subcellular location">
    <subcellularLocation>
        <location evidence="4">Cytoplasm</location>
    </subcellularLocation>
    <subcellularLocation>
        <location evidence="4">Cell membrane</location>
        <topology evidence="4">Peripheral membrane protein</topology>
        <orientation evidence="4">Cytoplasmic side</orientation>
    </subcellularLocation>
</comment>
<proteinExistence type="inferred from homology"/>
<organism evidence="5 6">
    <name type="scientific">Pseudidiomarina salinarum</name>
    <dbReference type="NCBI Taxonomy" id="435908"/>
    <lineage>
        <taxon>Bacteria</taxon>
        <taxon>Pseudomonadati</taxon>
        <taxon>Pseudomonadota</taxon>
        <taxon>Gammaproteobacteria</taxon>
        <taxon>Alteromonadales</taxon>
        <taxon>Idiomarinaceae</taxon>
        <taxon>Pseudidiomarina</taxon>
    </lineage>
</organism>
<evidence type="ECO:0000313" key="5">
    <source>
        <dbReference type="EMBL" id="KFZ31812.1"/>
    </source>
</evidence>
<name>A0A094IXG2_9GAMM</name>
<keyword evidence="6" id="KW-1185">Reference proteome</keyword>
<dbReference type="HAMAP" id="MF_00695">
    <property type="entry name" value="HflD_protein"/>
    <property type="match status" value="1"/>
</dbReference>
<dbReference type="Gene3D" id="1.10.3890.10">
    <property type="entry name" value="HflD-like"/>
    <property type="match status" value="1"/>
</dbReference>
<dbReference type="SUPFAM" id="SSF101322">
    <property type="entry name" value="YcfC-like"/>
    <property type="match status" value="1"/>
</dbReference>
<dbReference type="RefSeq" id="WP_034774325.1">
    <property type="nucleotide sequence ID" value="NZ_JPER01000001.1"/>
</dbReference>
<dbReference type="NCBIfam" id="NF001246">
    <property type="entry name" value="PRK00218.1-2"/>
    <property type="match status" value="1"/>
</dbReference>
<dbReference type="InterPro" id="IPR035932">
    <property type="entry name" value="HflD-like_sf"/>
</dbReference>
<evidence type="ECO:0000256" key="4">
    <source>
        <dbReference type="HAMAP-Rule" id="MF_00695"/>
    </source>
</evidence>